<accession>A0ABQ8JWW7</accession>
<name>A0ABQ8JWW7_9APHY</name>
<dbReference type="GeneID" id="72002020"/>
<reference evidence="1 2" key="1">
    <citation type="journal article" date="2021" name="Environ. Microbiol.">
        <title>Gene family expansions and transcriptome signatures uncover fungal adaptations to wood decay.</title>
        <authorList>
            <person name="Hage H."/>
            <person name="Miyauchi S."/>
            <person name="Viragh M."/>
            <person name="Drula E."/>
            <person name="Min B."/>
            <person name="Chaduli D."/>
            <person name="Navarro D."/>
            <person name="Favel A."/>
            <person name="Norest M."/>
            <person name="Lesage-Meessen L."/>
            <person name="Balint B."/>
            <person name="Merenyi Z."/>
            <person name="de Eugenio L."/>
            <person name="Morin E."/>
            <person name="Martinez A.T."/>
            <person name="Baldrian P."/>
            <person name="Stursova M."/>
            <person name="Martinez M.J."/>
            <person name="Novotny C."/>
            <person name="Magnuson J.K."/>
            <person name="Spatafora J.W."/>
            <person name="Maurice S."/>
            <person name="Pangilinan J."/>
            <person name="Andreopoulos W."/>
            <person name="LaButti K."/>
            <person name="Hundley H."/>
            <person name="Na H."/>
            <person name="Kuo A."/>
            <person name="Barry K."/>
            <person name="Lipzen A."/>
            <person name="Henrissat B."/>
            <person name="Riley R."/>
            <person name="Ahrendt S."/>
            <person name="Nagy L.G."/>
            <person name="Grigoriev I.V."/>
            <person name="Martin F."/>
            <person name="Rosso M.N."/>
        </authorList>
    </citation>
    <scope>NUCLEOTIDE SEQUENCE [LARGE SCALE GENOMIC DNA]</scope>
    <source>
        <strain evidence="1 2">CIRM-BRFM 1785</strain>
    </source>
</reference>
<sequence length="55" mass="5795">NVTINGEAWNSTCYRDWSAFEAGATMELQLTDNANVTCGDGPQALPPSLSTGGFD</sequence>
<evidence type="ECO:0000313" key="2">
    <source>
        <dbReference type="Proteomes" id="UP000814176"/>
    </source>
</evidence>
<feature type="non-terminal residue" evidence="1">
    <location>
        <position position="1"/>
    </location>
</feature>
<dbReference type="EMBL" id="JADCUA010000072">
    <property type="protein sequence ID" value="KAH9828540.1"/>
    <property type="molecule type" value="Genomic_DNA"/>
</dbReference>
<evidence type="ECO:0000313" key="1">
    <source>
        <dbReference type="EMBL" id="KAH9828540.1"/>
    </source>
</evidence>
<keyword evidence="2" id="KW-1185">Reference proteome</keyword>
<proteinExistence type="predicted"/>
<comment type="caution">
    <text evidence="1">The sequence shown here is derived from an EMBL/GenBank/DDBJ whole genome shotgun (WGS) entry which is preliminary data.</text>
</comment>
<organism evidence="1 2">
    <name type="scientific">Rhodofomes roseus</name>
    <dbReference type="NCBI Taxonomy" id="34475"/>
    <lineage>
        <taxon>Eukaryota</taxon>
        <taxon>Fungi</taxon>
        <taxon>Dikarya</taxon>
        <taxon>Basidiomycota</taxon>
        <taxon>Agaricomycotina</taxon>
        <taxon>Agaricomycetes</taxon>
        <taxon>Polyporales</taxon>
        <taxon>Rhodofomes</taxon>
    </lineage>
</organism>
<gene>
    <name evidence="1" type="ORF">C8Q71DRAFT_719243</name>
</gene>
<protein>
    <submittedName>
        <fullName evidence="1">Uncharacterized protein</fullName>
    </submittedName>
</protein>
<dbReference type="Proteomes" id="UP000814176">
    <property type="component" value="Unassembled WGS sequence"/>
</dbReference>
<dbReference type="RefSeq" id="XP_047772223.1">
    <property type="nucleotide sequence ID" value="XM_047921288.1"/>
</dbReference>